<reference evidence="3" key="1">
    <citation type="journal article" date="2014" name="Int. J. Syst. Evol. Microbiol.">
        <title>Complete genome sequence of Corynebacterium casei LMG S-19264T (=DSM 44701T), isolated from a smear-ripened cheese.</title>
        <authorList>
            <consortium name="US DOE Joint Genome Institute (JGI-PGF)"/>
            <person name="Walter F."/>
            <person name="Albersmeier A."/>
            <person name="Kalinowski J."/>
            <person name="Ruckert C."/>
        </authorList>
    </citation>
    <scope>NUCLEOTIDE SEQUENCE</scope>
    <source>
        <strain evidence="3">CGMCC 4.5737</strain>
    </source>
</reference>
<keyword evidence="4" id="KW-1185">Reference proteome</keyword>
<proteinExistence type="predicted"/>
<dbReference type="Pfam" id="PF25547">
    <property type="entry name" value="WXG100_2"/>
    <property type="match status" value="1"/>
</dbReference>
<feature type="domain" description="Outer membrane channel protein CpnT-like N-terminal" evidence="2">
    <location>
        <begin position="88"/>
        <end position="213"/>
    </location>
</feature>
<dbReference type="InterPro" id="IPR038332">
    <property type="entry name" value="PPE_sf"/>
</dbReference>
<dbReference type="Proteomes" id="UP000637578">
    <property type="component" value="Unassembled WGS sequence"/>
</dbReference>
<dbReference type="SUPFAM" id="SSF140453">
    <property type="entry name" value="EsxAB dimer-like"/>
    <property type="match status" value="1"/>
</dbReference>
<sequence length="320" mass="32781">MTENNLVAQQEDKYSSPTAGSGAIDSVFTANDKVKDGEWAEGLINAGIGGIEILALAADPLAGLAAAGVGWAIEHVPFLREPFDALMGSPEAIKAVSQTWQNIAGEMKKIADDYRSAAKGTEGFWDGAAGGAYRGMAGAHATGVEGVGALADGMAGAVAGAGSVVAAVRAIVRDLIAEAVGKIIAKAIEWGVAAVATAGLALGGAIADIIATAVVWANKISKFMKRLGTALTNLMKRLDDLGSGGKAAREAMEKFVRNAQNPGKLDFGDFGPNIHGDLKLTLKKPTFTPGADSGVTKLGLETARESAKIDNTLNPPQEEK</sequence>
<keyword evidence="1" id="KW-0812">Transmembrane</keyword>
<protein>
    <recommendedName>
        <fullName evidence="2">Outer membrane channel protein CpnT-like N-terminal domain-containing protein</fullName>
    </recommendedName>
</protein>
<accession>A0A8J3CCS5</accession>
<reference evidence="3" key="2">
    <citation type="submission" date="2020-09" db="EMBL/GenBank/DDBJ databases">
        <authorList>
            <person name="Sun Q."/>
            <person name="Zhou Y."/>
        </authorList>
    </citation>
    <scope>NUCLEOTIDE SEQUENCE</scope>
    <source>
        <strain evidence="3">CGMCC 4.5737</strain>
    </source>
</reference>
<dbReference type="EMBL" id="BMMK01000033">
    <property type="protein sequence ID" value="GGM75109.1"/>
    <property type="molecule type" value="Genomic_DNA"/>
</dbReference>
<evidence type="ECO:0000259" key="2">
    <source>
        <dbReference type="Pfam" id="PF25547"/>
    </source>
</evidence>
<dbReference type="InterPro" id="IPR036689">
    <property type="entry name" value="ESAT-6-like_sf"/>
</dbReference>
<feature type="transmembrane region" description="Helical" evidence="1">
    <location>
        <begin position="190"/>
        <end position="217"/>
    </location>
</feature>
<keyword evidence="1" id="KW-1133">Transmembrane helix</keyword>
<dbReference type="Gene3D" id="1.20.1260.20">
    <property type="entry name" value="PPE superfamily"/>
    <property type="match status" value="1"/>
</dbReference>
<evidence type="ECO:0000313" key="4">
    <source>
        <dbReference type="Proteomes" id="UP000637578"/>
    </source>
</evidence>
<keyword evidence="1" id="KW-0472">Membrane</keyword>
<organism evidence="3 4">
    <name type="scientific">Longimycelium tulufanense</name>
    <dbReference type="NCBI Taxonomy" id="907463"/>
    <lineage>
        <taxon>Bacteria</taxon>
        <taxon>Bacillati</taxon>
        <taxon>Actinomycetota</taxon>
        <taxon>Actinomycetes</taxon>
        <taxon>Pseudonocardiales</taxon>
        <taxon>Pseudonocardiaceae</taxon>
        <taxon>Longimycelium</taxon>
    </lineage>
</organism>
<dbReference type="RefSeq" id="WP_189061067.1">
    <property type="nucleotide sequence ID" value="NZ_BMMK01000033.1"/>
</dbReference>
<evidence type="ECO:0000313" key="3">
    <source>
        <dbReference type="EMBL" id="GGM75109.1"/>
    </source>
</evidence>
<name>A0A8J3CCS5_9PSEU</name>
<dbReference type="AlphaFoldDB" id="A0A8J3CCS5"/>
<comment type="caution">
    <text evidence="3">The sequence shown here is derived from an EMBL/GenBank/DDBJ whole genome shotgun (WGS) entry which is preliminary data.</text>
</comment>
<evidence type="ECO:0000256" key="1">
    <source>
        <dbReference type="SAM" id="Phobius"/>
    </source>
</evidence>
<dbReference type="InterPro" id="IPR057746">
    <property type="entry name" value="CpnT-like_N"/>
</dbReference>
<gene>
    <name evidence="3" type="ORF">GCM10012275_52250</name>
</gene>